<keyword evidence="4" id="KW-1185">Reference proteome</keyword>
<evidence type="ECO:0000256" key="2">
    <source>
        <dbReference type="SAM" id="Phobius"/>
    </source>
</evidence>
<name>A0A834WIU9_9FABA</name>
<keyword evidence="2" id="KW-1133">Transmembrane helix</keyword>
<dbReference type="AlphaFoldDB" id="A0A834WIU9"/>
<dbReference type="GO" id="GO:0016740">
    <property type="term" value="F:transferase activity"/>
    <property type="evidence" value="ECO:0007669"/>
    <property type="project" value="UniProtKB-KW"/>
</dbReference>
<keyword evidence="1" id="KW-0175">Coiled coil</keyword>
<comment type="caution">
    <text evidence="3">The sequence shown here is derived from an EMBL/GenBank/DDBJ whole genome shotgun (WGS) entry which is preliminary data.</text>
</comment>
<proteinExistence type="predicted"/>
<evidence type="ECO:0000313" key="3">
    <source>
        <dbReference type="EMBL" id="KAF7818689.1"/>
    </source>
</evidence>
<keyword evidence="2" id="KW-0812">Transmembrane</keyword>
<dbReference type="EMBL" id="JAAIUW010000008">
    <property type="protein sequence ID" value="KAF7818689.1"/>
    <property type="molecule type" value="Genomic_DNA"/>
</dbReference>
<accession>A0A834WIU9</accession>
<evidence type="ECO:0000313" key="4">
    <source>
        <dbReference type="Proteomes" id="UP000634136"/>
    </source>
</evidence>
<keyword evidence="3" id="KW-0808">Transferase</keyword>
<feature type="transmembrane region" description="Helical" evidence="2">
    <location>
        <begin position="65"/>
        <end position="85"/>
    </location>
</feature>
<protein>
    <submittedName>
        <fullName evidence="3">UDP-glycosyltransferase 73C6-like</fullName>
    </submittedName>
</protein>
<evidence type="ECO:0000256" key="1">
    <source>
        <dbReference type="SAM" id="Coils"/>
    </source>
</evidence>
<gene>
    <name evidence="3" type="ORF">G2W53_024144</name>
</gene>
<feature type="coiled-coil region" evidence="1">
    <location>
        <begin position="16"/>
        <end position="43"/>
    </location>
</feature>
<dbReference type="Proteomes" id="UP000634136">
    <property type="component" value="Unassembled WGS sequence"/>
</dbReference>
<sequence length="86" mass="9542">MEVVVKKEEIERAIIIEELMGDRKEGEERRKRVNELVESAVEEGGSSLCLSKISLNTPTKSSDVFHIHISLAMAIYIVGFPSVLVG</sequence>
<organism evidence="3 4">
    <name type="scientific">Senna tora</name>
    <dbReference type="NCBI Taxonomy" id="362788"/>
    <lineage>
        <taxon>Eukaryota</taxon>
        <taxon>Viridiplantae</taxon>
        <taxon>Streptophyta</taxon>
        <taxon>Embryophyta</taxon>
        <taxon>Tracheophyta</taxon>
        <taxon>Spermatophyta</taxon>
        <taxon>Magnoliopsida</taxon>
        <taxon>eudicotyledons</taxon>
        <taxon>Gunneridae</taxon>
        <taxon>Pentapetalae</taxon>
        <taxon>rosids</taxon>
        <taxon>fabids</taxon>
        <taxon>Fabales</taxon>
        <taxon>Fabaceae</taxon>
        <taxon>Caesalpinioideae</taxon>
        <taxon>Cassia clade</taxon>
        <taxon>Senna</taxon>
    </lineage>
</organism>
<reference evidence="3" key="1">
    <citation type="submission" date="2020-09" db="EMBL/GenBank/DDBJ databases">
        <title>Genome-Enabled Discovery of Anthraquinone Biosynthesis in Senna tora.</title>
        <authorList>
            <person name="Kang S.-H."/>
            <person name="Pandey R.P."/>
            <person name="Lee C.-M."/>
            <person name="Sim J.-S."/>
            <person name="Jeong J.-T."/>
            <person name="Choi B.-S."/>
            <person name="Jung M."/>
            <person name="Ginzburg D."/>
            <person name="Zhao K."/>
            <person name="Won S.Y."/>
            <person name="Oh T.-J."/>
            <person name="Yu Y."/>
            <person name="Kim N.-H."/>
            <person name="Lee O.R."/>
            <person name="Lee T.-H."/>
            <person name="Bashyal P."/>
            <person name="Kim T.-S."/>
            <person name="Lee W.-H."/>
            <person name="Kawkins C."/>
            <person name="Kim C.-K."/>
            <person name="Kim J.S."/>
            <person name="Ahn B.O."/>
            <person name="Rhee S.Y."/>
            <person name="Sohng J.K."/>
        </authorList>
    </citation>
    <scope>NUCLEOTIDE SEQUENCE</scope>
    <source>
        <tissue evidence="3">Leaf</tissue>
    </source>
</reference>
<keyword evidence="2" id="KW-0472">Membrane</keyword>